<dbReference type="Proteomes" id="UP000583101">
    <property type="component" value="Unassembled WGS sequence"/>
</dbReference>
<dbReference type="Gene3D" id="1.25.40.380">
    <property type="entry name" value="Protein of unknown function DUF1810"/>
    <property type="match status" value="1"/>
</dbReference>
<dbReference type="OrthoDB" id="9801870at2"/>
<evidence type="ECO:0000313" key="1">
    <source>
        <dbReference type="EMBL" id="MBB3968062.1"/>
    </source>
</evidence>
<dbReference type="RefSeq" id="WP_134334754.1">
    <property type="nucleotide sequence ID" value="NZ_BMCZ01000001.1"/>
</dbReference>
<dbReference type="Pfam" id="PF08837">
    <property type="entry name" value="DUF1810"/>
    <property type="match status" value="1"/>
</dbReference>
<organism evidence="2 3">
    <name type="scientific">Mucilaginibacter phyllosphaerae</name>
    <dbReference type="NCBI Taxonomy" id="1812349"/>
    <lineage>
        <taxon>Bacteria</taxon>
        <taxon>Pseudomonadati</taxon>
        <taxon>Bacteroidota</taxon>
        <taxon>Sphingobacteriia</taxon>
        <taxon>Sphingobacteriales</taxon>
        <taxon>Sphingobacteriaceae</taxon>
        <taxon>Mucilaginibacter</taxon>
    </lineage>
</organism>
<accession>A0A4Y8AK66</accession>
<evidence type="ECO:0000313" key="4">
    <source>
        <dbReference type="Proteomes" id="UP000583101"/>
    </source>
</evidence>
<dbReference type="InterPro" id="IPR014937">
    <property type="entry name" value="DUF1810"/>
</dbReference>
<dbReference type="SUPFAM" id="SSF140736">
    <property type="entry name" value="Rv1873-like"/>
    <property type="match status" value="1"/>
</dbReference>
<dbReference type="EMBL" id="JACIEG010000001">
    <property type="protein sequence ID" value="MBB3968062.1"/>
    <property type="molecule type" value="Genomic_DNA"/>
</dbReference>
<protein>
    <submittedName>
        <fullName evidence="2">DUF1810 domain-containing protein</fullName>
    </submittedName>
    <submittedName>
        <fullName evidence="1">Uncharacterized protein (DUF1810 family)</fullName>
    </submittedName>
</protein>
<proteinExistence type="predicted"/>
<dbReference type="EMBL" id="SNQG01000001">
    <property type="protein sequence ID" value="TEW68915.1"/>
    <property type="molecule type" value="Genomic_DNA"/>
</dbReference>
<sequence length="144" mass="16123">MQQEDLNRFVEAQKGDYETALAEIKAGKKRSHWMWYIFPQMAGLGFSALSKKYGIRDLGEARAYLAHPLLGPRLVAVSRQLLQLPGNNATQIFGSPDDLKLRSCLTLFALASPAHEVFNLVLSKFFDGKKDPHTLAFLKEADKS</sequence>
<gene>
    <name evidence="2" type="ORF">E2R65_01765</name>
    <name evidence="1" type="ORF">GGR35_000648</name>
</gene>
<reference evidence="2" key="2">
    <citation type="submission" date="2019-03" db="EMBL/GenBank/DDBJ databases">
        <authorList>
            <person name="Yan Y.-Q."/>
            <person name="Du Z.-J."/>
        </authorList>
    </citation>
    <scope>NUCLEOTIDE SEQUENCE</scope>
    <source>
        <strain evidence="2">PP-F2FG21</strain>
    </source>
</reference>
<keyword evidence="4" id="KW-1185">Reference proteome</keyword>
<dbReference type="Proteomes" id="UP000297248">
    <property type="component" value="Unassembled WGS sequence"/>
</dbReference>
<dbReference type="InterPro" id="IPR036287">
    <property type="entry name" value="Rv1873-like_sf"/>
</dbReference>
<evidence type="ECO:0000313" key="3">
    <source>
        <dbReference type="Proteomes" id="UP000297248"/>
    </source>
</evidence>
<dbReference type="AlphaFoldDB" id="A0A4Y8AK66"/>
<dbReference type="PIRSF" id="PIRSF008546">
    <property type="entry name" value="UCP008546"/>
    <property type="match status" value="1"/>
</dbReference>
<reference evidence="2 3" key="1">
    <citation type="journal article" date="2016" name="Int. J. Syst. Evol. Microbiol.">
        <title>Proposal of Mucilaginibacter phyllosphaerae sp. nov. isolated from the phyllosphere of Galium album.</title>
        <authorList>
            <person name="Aydogan E.L."/>
            <person name="Busse H.J."/>
            <person name="Moser G."/>
            <person name="Muller C."/>
            <person name="Kampfer P."/>
            <person name="Glaeser S.P."/>
        </authorList>
    </citation>
    <scope>NUCLEOTIDE SEQUENCE [LARGE SCALE GENOMIC DNA]</scope>
    <source>
        <strain evidence="2 3">PP-F2FG21</strain>
    </source>
</reference>
<name>A0A4Y8AK66_9SPHI</name>
<evidence type="ECO:0000313" key="2">
    <source>
        <dbReference type="EMBL" id="TEW68915.1"/>
    </source>
</evidence>
<reference evidence="1 4" key="3">
    <citation type="submission" date="2020-08" db="EMBL/GenBank/DDBJ databases">
        <title>Genomic Encyclopedia of Type Strains, Phase IV (KMG-IV): sequencing the most valuable type-strain genomes for metagenomic binning, comparative biology and taxonomic classification.</title>
        <authorList>
            <person name="Goeker M."/>
        </authorList>
    </citation>
    <scope>NUCLEOTIDE SEQUENCE [LARGE SCALE GENOMIC DNA]</scope>
    <source>
        <strain evidence="1 4">DSM 100995</strain>
    </source>
</reference>
<comment type="caution">
    <text evidence="2">The sequence shown here is derived from an EMBL/GenBank/DDBJ whole genome shotgun (WGS) entry which is preliminary data.</text>
</comment>